<accession>A0A371G4Y8</accession>
<dbReference type="EMBL" id="QJKJ01006744">
    <property type="protein sequence ID" value="RDX85626.1"/>
    <property type="molecule type" value="Genomic_DNA"/>
</dbReference>
<evidence type="ECO:0008006" key="4">
    <source>
        <dbReference type="Google" id="ProtNLM"/>
    </source>
</evidence>
<sequence length="126" mass="14733">MQSRAESNSANQSQKQIKVKTDPAHQVPNPDRVGQPKPRSTTKTFPPHAPPEELKPLPSHIKYAYLDDHQQLQVVIANSLHREQEEKLLQVIRHHKKAIRWKLSNLPRISHPSTCIEFYWRKKPDR</sequence>
<feature type="non-terminal residue" evidence="2">
    <location>
        <position position="1"/>
    </location>
</feature>
<keyword evidence="3" id="KW-1185">Reference proteome</keyword>
<dbReference type="AlphaFoldDB" id="A0A371G4Y8"/>
<proteinExistence type="predicted"/>
<dbReference type="OrthoDB" id="1752182at2759"/>
<gene>
    <name evidence="2" type="ORF">CR513_33155</name>
</gene>
<protein>
    <recommendedName>
        <fullName evidence="4">Reverse transcriptase domain-containing protein</fullName>
    </recommendedName>
</protein>
<organism evidence="2 3">
    <name type="scientific">Mucuna pruriens</name>
    <name type="common">Velvet bean</name>
    <name type="synonym">Dolichos pruriens</name>
    <dbReference type="NCBI Taxonomy" id="157652"/>
    <lineage>
        <taxon>Eukaryota</taxon>
        <taxon>Viridiplantae</taxon>
        <taxon>Streptophyta</taxon>
        <taxon>Embryophyta</taxon>
        <taxon>Tracheophyta</taxon>
        <taxon>Spermatophyta</taxon>
        <taxon>Magnoliopsida</taxon>
        <taxon>eudicotyledons</taxon>
        <taxon>Gunneridae</taxon>
        <taxon>Pentapetalae</taxon>
        <taxon>rosids</taxon>
        <taxon>fabids</taxon>
        <taxon>Fabales</taxon>
        <taxon>Fabaceae</taxon>
        <taxon>Papilionoideae</taxon>
        <taxon>50 kb inversion clade</taxon>
        <taxon>NPAAA clade</taxon>
        <taxon>indigoferoid/millettioid clade</taxon>
        <taxon>Phaseoleae</taxon>
        <taxon>Mucuna</taxon>
    </lineage>
</organism>
<comment type="caution">
    <text evidence="2">The sequence shown here is derived from an EMBL/GenBank/DDBJ whole genome shotgun (WGS) entry which is preliminary data.</text>
</comment>
<feature type="compositionally biased region" description="Polar residues" evidence="1">
    <location>
        <begin position="1"/>
        <end position="16"/>
    </location>
</feature>
<evidence type="ECO:0000313" key="3">
    <source>
        <dbReference type="Proteomes" id="UP000257109"/>
    </source>
</evidence>
<reference evidence="2" key="1">
    <citation type="submission" date="2018-05" db="EMBL/GenBank/DDBJ databases">
        <title>Draft genome of Mucuna pruriens seed.</title>
        <authorList>
            <person name="Nnadi N.E."/>
            <person name="Vos R."/>
            <person name="Hasami M.H."/>
            <person name="Devisetty U.K."/>
            <person name="Aguiy J.C."/>
        </authorList>
    </citation>
    <scope>NUCLEOTIDE SEQUENCE [LARGE SCALE GENOMIC DNA]</scope>
    <source>
        <strain evidence="2">JCA_2017</strain>
    </source>
</reference>
<evidence type="ECO:0000256" key="1">
    <source>
        <dbReference type="SAM" id="MobiDB-lite"/>
    </source>
</evidence>
<name>A0A371G4Y8_MUCPR</name>
<feature type="region of interest" description="Disordered" evidence="1">
    <location>
        <begin position="1"/>
        <end position="56"/>
    </location>
</feature>
<evidence type="ECO:0000313" key="2">
    <source>
        <dbReference type="EMBL" id="RDX85626.1"/>
    </source>
</evidence>
<dbReference type="Proteomes" id="UP000257109">
    <property type="component" value="Unassembled WGS sequence"/>
</dbReference>